<proteinExistence type="predicted"/>
<reference evidence="1 2" key="1">
    <citation type="submission" date="2016-07" db="EMBL/GenBank/DDBJ databases">
        <title>Pervasive Adenine N6-methylation of Active Genes in Fungi.</title>
        <authorList>
            <consortium name="DOE Joint Genome Institute"/>
            <person name="Mondo S.J."/>
            <person name="Dannebaum R.O."/>
            <person name="Kuo R.C."/>
            <person name="Labutti K."/>
            <person name="Haridas S."/>
            <person name="Kuo A."/>
            <person name="Salamov A."/>
            <person name="Ahrendt S.R."/>
            <person name="Lipzen A."/>
            <person name="Sullivan W."/>
            <person name="Andreopoulos W.B."/>
            <person name="Clum A."/>
            <person name="Lindquist E."/>
            <person name="Daum C."/>
            <person name="Ramamoorthy G.K."/>
            <person name="Gryganskyi A."/>
            <person name="Culley D."/>
            <person name="Magnuson J.K."/>
            <person name="James T.Y."/>
            <person name="O'Malley M.A."/>
            <person name="Stajich J.E."/>
            <person name="Spatafora J.W."/>
            <person name="Visel A."/>
            <person name="Grigoriev I.V."/>
        </authorList>
    </citation>
    <scope>NUCLEOTIDE SEQUENCE [LARGE SCALE GENOMIC DNA]</scope>
    <source>
        <strain evidence="1 2">PL171</strain>
    </source>
</reference>
<evidence type="ECO:0000313" key="2">
    <source>
        <dbReference type="Proteomes" id="UP000193411"/>
    </source>
</evidence>
<gene>
    <name evidence="1" type="ORF">BCR44DRAFT_1512398</name>
</gene>
<sequence length="281" mass="30023">MMMPSSRSTSVHLPRELIDDILHVAIASLPKESAGAERHSVVNTLLPVVSPSTQLLRAVVGRLDFDRPAAADSAGRDSNELASIALAAAAEQGHVDVLEWWFTAASSGNHSNRGGTGVVPPMPRLASLLPMICKGRSRTAQDRIMVSLDWLKAHGHLPSLQELGPGYSDLFSTCIELGNAMVSTAASQGDVGLLALLPNIDLGWTTLTTLLNFIRLFYQASAIVIAMSLNGGANTLTLIRKWLTTCVRLSMPISCSASVILNLTGSSLMYCNIMTGPLRRH</sequence>
<dbReference type="Proteomes" id="UP000193411">
    <property type="component" value="Unassembled WGS sequence"/>
</dbReference>
<protein>
    <submittedName>
        <fullName evidence="1">Uncharacterized protein</fullName>
    </submittedName>
</protein>
<keyword evidence="2" id="KW-1185">Reference proteome</keyword>
<organism evidence="1 2">
    <name type="scientific">Catenaria anguillulae PL171</name>
    <dbReference type="NCBI Taxonomy" id="765915"/>
    <lineage>
        <taxon>Eukaryota</taxon>
        <taxon>Fungi</taxon>
        <taxon>Fungi incertae sedis</taxon>
        <taxon>Blastocladiomycota</taxon>
        <taxon>Blastocladiomycetes</taxon>
        <taxon>Blastocladiales</taxon>
        <taxon>Catenariaceae</taxon>
        <taxon>Catenaria</taxon>
    </lineage>
</organism>
<evidence type="ECO:0000313" key="1">
    <source>
        <dbReference type="EMBL" id="ORZ36595.1"/>
    </source>
</evidence>
<accession>A0A1Y2HPR0</accession>
<name>A0A1Y2HPR0_9FUNG</name>
<dbReference type="EMBL" id="MCFL01000016">
    <property type="protein sequence ID" value="ORZ36595.1"/>
    <property type="molecule type" value="Genomic_DNA"/>
</dbReference>
<dbReference type="AlphaFoldDB" id="A0A1Y2HPR0"/>
<comment type="caution">
    <text evidence="1">The sequence shown here is derived from an EMBL/GenBank/DDBJ whole genome shotgun (WGS) entry which is preliminary data.</text>
</comment>